<accession>A0A7X6IA74</accession>
<evidence type="ECO:0000256" key="7">
    <source>
        <dbReference type="PIRSR" id="PIRSR602481-1"/>
    </source>
</evidence>
<dbReference type="Gene3D" id="1.10.10.10">
    <property type="entry name" value="Winged helix-like DNA-binding domain superfamily/Winged helix DNA-binding domain"/>
    <property type="match status" value="1"/>
</dbReference>
<organism evidence="9 10">
    <name type="scientific">Candidatus Manganitrophus noduliformans</name>
    <dbReference type="NCBI Taxonomy" id="2606439"/>
    <lineage>
        <taxon>Bacteria</taxon>
        <taxon>Pseudomonadati</taxon>
        <taxon>Nitrospirota</taxon>
        <taxon>Nitrospiria</taxon>
        <taxon>Candidatus Troglogloeales</taxon>
        <taxon>Candidatus Manganitrophaceae</taxon>
        <taxon>Candidatus Manganitrophus</taxon>
    </lineage>
</organism>
<comment type="cofactor">
    <cofactor evidence="7">
        <name>Zn(2+)</name>
        <dbReference type="ChEBI" id="CHEBI:29105"/>
    </cofactor>
    <text evidence="7">Binds 1 zinc ion per subunit.</text>
</comment>
<feature type="binding site" evidence="8">
    <location>
        <position position="112"/>
    </location>
    <ligand>
        <name>Fe cation</name>
        <dbReference type="ChEBI" id="CHEBI:24875"/>
    </ligand>
</feature>
<comment type="cofactor">
    <cofactor evidence="8">
        <name>Mn(2+)</name>
        <dbReference type="ChEBI" id="CHEBI:29035"/>
    </cofactor>
    <cofactor evidence="8">
        <name>Fe(2+)</name>
        <dbReference type="ChEBI" id="CHEBI:29033"/>
    </cofactor>
    <text evidence="8">Binds 1 Mn(2+) or Fe(2+) ion per subunit.</text>
</comment>
<keyword evidence="5" id="KW-0238">DNA-binding</keyword>
<proteinExistence type="inferred from homology"/>
<name>A0A7X6IA74_9BACT</name>
<dbReference type="GO" id="GO:1900376">
    <property type="term" value="P:regulation of secondary metabolite biosynthetic process"/>
    <property type="evidence" value="ECO:0007669"/>
    <property type="project" value="TreeGrafter"/>
</dbReference>
<dbReference type="GO" id="GO:0045892">
    <property type="term" value="P:negative regulation of DNA-templated transcription"/>
    <property type="evidence" value="ECO:0007669"/>
    <property type="project" value="TreeGrafter"/>
</dbReference>
<dbReference type="GO" id="GO:0008270">
    <property type="term" value="F:zinc ion binding"/>
    <property type="evidence" value="ECO:0007669"/>
    <property type="project" value="TreeGrafter"/>
</dbReference>
<dbReference type="InterPro" id="IPR002481">
    <property type="entry name" value="FUR"/>
</dbReference>
<feature type="binding site" evidence="7">
    <location>
        <position position="137"/>
    </location>
    <ligand>
        <name>Zn(2+)</name>
        <dbReference type="ChEBI" id="CHEBI:29105"/>
    </ligand>
</feature>
<evidence type="ECO:0000256" key="4">
    <source>
        <dbReference type="ARBA" id="ARBA00023015"/>
    </source>
</evidence>
<feature type="binding site" evidence="7">
    <location>
        <position position="100"/>
    </location>
    <ligand>
        <name>Zn(2+)</name>
        <dbReference type="ChEBI" id="CHEBI:29105"/>
    </ligand>
</feature>
<reference evidence="9 10" key="1">
    <citation type="journal article" date="2020" name="Nature">
        <title>Bacterial chemolithoautotrophy via manganese oxidation.</title>
        <authorList>
            <person name="Yu H."/>
            <person name="Leadbetter J.R."/>
        </authorList>
    </citation>
    <scope>NUCLEOTIDE SEQUENCE [LARGE SCALE GENOMIC DNA]</scope>
    <source>
        <strain evidence="9 10">Mn-1</strain>
    </source>
</reference>
<dbReference type="RefSeq" id="WP_168058340.1">
    <property type="nucleotide sequence ID" value="NZ_VTOW01000001.1"/>
</dbReference>
<evidence type="ECO:0000256" key="8">
    <source>
        <dbReference type="PIRSR" id="PIRSR602481-2"/>
    </source>
</evidence>
<feature type="binding site" evidence="7">
    <location>
        <position position="97"/>
    </location>
    <ligand>
        <name>Zn(2+)</name>
        <dbReference type="ChEBI" id="CHEBI:29105"/>
    </ligand>
</feature>
<dbReference type="GO" id="GO:0003700">
    <property type="term" value="F:DNA-binding transcription factor activity"/>
    <property type="evidence" value="ECO:0007669"/>
    <property type="project" value="InterPro"/>
</dbReference>
<evidence type="ECO:0000256" key="2">
    <source>
        <dbReference type="ARBA" id="ARBA00022491"/>
    </source>
</evidence>
<dbReference type="SUPFAM" id="SSF46785">
    <property type="entry name" value="Winged helix' DNA-binding domain"/>
    <property type="match status" value="1"/>
</dbReference>
<keyword evidence="4" id="KW-0805">Transcription regulation</keyword>
<evidence type="ECO:0000256" key="6">
    <source>
        <dbReference type="ARBA" id="ARBA00023163"/>
    </source>
</evidence>
<dbReference type="Pfam" id="PF01475">
    <property type="entry name" value="FUR"/>
    <property type="match status" value="1"/>
</dbReference>
<keyword evidence="7" id="KW-0479">Metal-binding</keyword>
<evidence type="ECO:0000256" key="5">
    <source>
        <dbReference type="ARBA" id="ARBA00023125"/>
    </source>
</evidence>
<evidence type="ECO:0000256" key="3">
    <source>
        <dbReference type="ARBA" id="ARBA00022833"/>
    </source>
</evidence>
<protein>
    <submittedName>
        <fullName evidence="9">Transcriptional repressor</fullName>
    </submittedName>
</protein>
<dbReference type="PANTHER" id="PTHR33202:SF7">
    <property type="entry name" value="FERRIC UPTAKE REGULATION PROTEIN"/>
    <property type="match status" value="1"/>
</dbReference>
<dbReference type="Gene3D" id="3.30.1490.190">
    <property type="match status" value="1"/>
</dbReference>
<dbReference type="EMBL" id="VTOW01000001">
    <property type="protein sequence ID" value="NKE70074.1"/>
    <property type="molecule type" value="Genomic_DNA"/>
</dbReference>
<evidence type="ECO:0000313" key="10">
    <source>
        <dbReference type="Proteomes" id="UP000534783"/>
    </source>
</evidence>
<dbReference type="InterPro" id="IPR036390">
    <property type="entry name" value="WH_DNA-bd_sf"/>
</dbReference>
<keyword evidence="6" id="KW-0804">Transcription</keyword>
<keyword evidence="8" id="KW-0408">Iron</keyword>
<keyword evidence="3 7" id="KW-0862">Zinc</keyword>
<gene>
    <name evidence="9" type="ORF">MNODULE_04860</name>
</gene>
<dbReference type="AlphaFoldDB" id="A0A7X6IA74"/>
<keyword evidence="10" id="KW-1185">Reference proteome</keyword>
<evidence type="ECO:0000313" key="9">
    <source>
        <dbReference type="EMBL" id="NKE70074.1"/>
    </source>
</evidence>
<dbReference type="Proteomes" id="UP000534783">
    <property type="component" value="Unassembled WGS sequence"/>
</dbReference>
<dbReference type="GO" id="GO:0000976">
    <property type="term" value="F:transcription cis-regulatory region binding"/>
    <property type="evidence" value="ECO:0007669"/>
    <property type="project" value="TreeGrafter"/>
</dbReference>
<evidence type="ECO:0000256" key="1">
    <source>
        <dbReference type="ARBA" id="ARBA00007957"/>
    </source>
</evidence>
<dbReference type="CDD" id="cd07153">
    <property type="entry name" value="Fur_like"/>
    <property type="match status" value="1"/>
</dbReference>
<feature type="binding site" evidence="7">
    <location>
        <position position="140"/>
    </location>
    <ligand>
        <name>Zn(2+)</name>
        <dbReference type="ChEBI" id="CHEBI:29105"/>
    </ligand>
</feature>
<keyword evidence="2" id="KW-0678">Repressor</keyword>
<comment type="caution">
    <text evidence="9">The sequence shown here is derived from an EMBL/GenBank/DDBJ whole genome shotgun (WGS) entry which is preliminary data.</text>
</comment>
<sequence length="147" mass="17129">MKKHKDLIAVLRHNQQRITPARRFLLQYFIDHSTRQFSLPEIQAHLQDKLPGINRSSVYRNLEMLKQLSVIQELTVPGQGKRYQFIFEQQVHHFIICKACGKVVKGNRDLFEKVEKALKEIHDFQKANLSVTFYGFCSKCQTAVEAG</sequence>
<dbReference type="PANTHER" id="PTHR33202">
    <property type="entry name" value="ZINC UPTAKE REGULATION PROTEIN"/>
    <property type="match status" value="1"/>
</dbReference>
<comment type="similarity">
    <text evidence="1">Belongs to the Fur family.</text>
</comment>
<dbReference type="InterPro" id="IPR036388">
    <property type="entry name" value="WH-like_DNA-bd_sf"/>
</dbReference>
<dbReference type="InterPro" id="IPR043135">
    <property type="entry name" value="Fur_C"/>
</dbReference>